<feature type="transmembrane region" description="Helical" evidence="1">
    <location>
        <begin position="364"/>
        <end position="382"/>
    </location>
</feature>
<dbReference type="Proteomes" id="UP000034539">
    <property type="component" value="Unassembled WGS sequence"/>
</dbReference>
<feature type="transmembrane region" description="Helical" evidence="1">
    <location>
        <begin position="12"/>
        <end position="33"/>
    </location>
</feature>
<dbReference type="Pfam" id="PF09586">
    <property type="entry name" value="YfhO"/>
    <property type="match status" value="2"/>
</dbReference>
<feature type="transmembrane region" description="Helical" evidence="1">
    <location>
        <begin position="130"/>
        <end position="150"/>
    </location>
</feature>
<accession>A0A0G0Q2G1</accession>
<gene>
    <name evidence="2" type="ORF">UT63_C0003G0024</name>
</gene>
<evidence type="ECO:0000256" key="1">
    <source>
        <dbReference type="SAM" id="Phobius"/>
    </source>
</evidence>
<dbReference type="PATRIC" id="fig|1618450.3.peg.103"/>
<keyword evidence="1" id="KW-1133">Transmembrane helix</keyword>
<feature type="transmembrane region" description="Helical" evidence="1">
    <location>
        <begin position="456"/>
        <end position="474"/>
    </location>
</feature>
<name>A0A0G0Q2G1_9BACT</name>
<feature type="transmembrane region" description="Helical" evidence="1">
    <location>
        <begin position="427"/>
        <end position="447"/>
    </location>
</feature>
<dbReference type="PANTHER" id="PTHR38454:SF1">
    <property type="entry name" value="INTEGRAL MEMBRANE PROTEIN"/>
    <property type="match status" value="1"/>
</dbReference>
<feature type="transmembrane region" description="Helical" evidence="1">
    <location>
        <begin position="288"/>
        <end position="307"/>
    </location>
</feature>
<sequence>MKKLITLLKTKGNLLIPLSFLGLVFVFFAPFFLKGRIPIPADTVLGLYHPWRDVRWEGRTGDYPYKNFLITDPVRQQYPWRYISLESLKKGNIPLWNPYNGAGEPLLANFQSAPFYPLNLLFFLLPFKTAWGLLVILQMVLGGLFMYLFLDYWKLHRFASFIGSVAFVFSGFSIAWLEWNTIGHTVLWLPLILLSKERLLKKLSWKWILILIFSECSAILAGHLQFLFYLLILSNLYLFVRIIQLSTKDCWRSRSGLSRRSGIPLWRRLLPMLHRDRNDILNRIIRKYLPFLIIGFIVFAITSPQWLPAIEYIKLSSRNLDQMNWMNKEGWFLPWQNLIQFISPDFFGNPASMNYYGVWNYGEMIGYIGLFPLILAFYAILFRRDRKTLFFSFILFGALIFALPTVVAKWPFAANIPFISTSQPTRLIMLVDLSLAVLSALGLDYFLKNKNKQKDLLKIILVFLLIFTGIYVLFGSKFIRDLEISKLAISRRNLYLPTFVFITLLLSYTVSLFNKNNKKLNQLVIVFLIIVSVLDLLRFAQKFTPFTKSELVFPKTETISFLQNKTKAYPWRILGVDYLSNQKRIFPPNISTAYKLYSTDTYDPLIVKNYQEFFGILEWGLINIPALSLNRTIMINNFNSRLVDLLGVKYIAAIKDVVSPNLKFLFKEGETRVYENLEVYPRAFMVYETRSASDKRETARLLLDPSVDLHKVAILEKENIVLNNKSTVNSLEIINYEDNEVEINVNTENKGILILTDVYYPSWKATIDGKETKIIKTDYTFRGVVVPEGSHKVKFYINLI</sequence>
<evidence type="ECO:0008006" key="4">
    <source>
        <dbReference type="Google" id="ProtNLM"/>
    </source>
</evidence>
<reference evidence="2 3" key="1">
    <citation type="journal article" date="2015" name="Nature">
        <title>rRNA introns, odd ribosomes, and small enigmatic genomes across a large radiation of phyla.</title>
        <authorList>
            <person name="Brown C.T."/>
            <person name="Hug L.A."/>
            <person name="Thomas B.C."/>
            <person name="Sharon I."/>
            <person name="Castelle C.J."/>
            <person name="Singh A."/>
            <person name="Wilkins M.J."/>
            <person name="Williams K.H."/>
            <person name="Banfield J.F."/>
        </authorList>
    </citation>
    <scope>NUCLEOTIDE SEQUENCE [LARGE SCALE GENOMIC DNA]</scope>
</reference>
<dbReference type="EMBL" id="LBXN01000003">
    <property type="protein sequence ID" value="KKR34308.1"/>
    <property type="molecule type" value="Genomic_DNA"/>
</dbReference>
<evidence type="ECO:0000313" key="2">
    <source>
        <dbReference type="EMBL" id="KKR34308.1"/>
    </source>
</evidence>
<feature type="transmembrane region" description="Helical" evidence="1">
    <location>
        <begin position="157"/>
        <end position="177"/>
    </location>
</feature>
<proteinExistence type="predicted"/>
<keyword evidence="1" id="KW-0812">Transmembrane</keyword>
<protein>
    <recommendedName>
        <fullName evidence="4">YfhO family protein</fullName>
    </recommendedName>
</protein>
<dbReference type="InterPro" id="IPR018580">
    <property type="entry name" value="Uncharacterised_YfhO"/>
</dbReference>
<dbReference type="PANTHER" id="PTHR38454">
    <property type="entry name" value="INTEGRAL MEMBRANE PROTEIN-RELATED"/>
    <property type="match status" value="1"/>
</dbReference>
<feature type="transmembrane region" description="Helical" evidence="1">
    <location>
        <begin position="520"/>
        <end position="540"/>
    </location>
</feature>
<comment type="caution">
    <text evidence="2">The sequence shown here is derived from an EMBL/GenBank/DDBJ whole genome shotgun (WGS) entry which is preliminary data.</text>
</comment>
<feature type="transmembrane region" description="Helical" evidence="1">
    <location>
        <begin position="389"/>
        <end position="407"/>
    </location>
</feature>
<feature type="transmembrane region" description="Helical" evidence="1">
    <location>
        <begin position="207"/>
        <end position="232"/>
    </location>
</feature>
<feature type="transmembrane region" description="Helical" evidence="1">
    <location>
        <begin position="494"/>
        <end position="513"/>
    </location>
</feature>
<keyword evidence="1" id="KW-0472">Membrane</keyword>
<dbReference type="AlphaFoldDB" id="A0A0G0Q2G1"/>
<organism evidence="2 3">
    <name type="scientific">Candidatus Gottesmanbacteria bacterium GW2011_GWC2_39_8</name>
    <dbReference type="NCBI Taxonomy" id="1618450"/>
    <lineage>
        <taxon>Bacteria</taxon>
        <taxon>Candidatus Gottesmaniibacteriota</taxon>
    </lineage>
</organism>
<evidence type="ECO:0000313" key="3">
    <source>
        <dbReference type="Proteomes" id="UP000034539"/>
    </source>
</evidence>